<organism evidence="2 3">
    <name type="scientific">Alsobacter soli</name>
    <dbReference type="NCBI Taxonomy" id="2109933"/>
    <lineage>
        <taxon>Bacteria</taxon>
        <taxon>Pseudomonadati</taxon>
        <taxon>Pseudomonadota</taxon>
        <taxon>Alphaproteobacteria</taxon>
        <taxon>Hyphomicrobiales</taxon>
        <taxon>Alsobacteraceae</taxon>
        <taxon>Alsobacter</taxon>
    </lineage>
</organism>
<dbReference type="InterPro" id="IPR002750">
    <property type="entry name" value="CobE/GbiG_C"/>
</dbReference>
<dbReference type="PANTHER" id="PTHR37477:SF1">
    <property type="entry name" value="COBALT-PRECORRIN-5A HYDROLASE"/>
    <property type="match status" value="1"/>
</dbReference>
<reference evidence="3" key="1">
    <citation type="submission" date="2018-03" db="EMBL/GenBank/DDBJ databases">
        <authorList>
            <person name="Sun L."/>
            <person name="Liu H."/>
            <person name="Chen W."/>
            <person name="Huang K."/>
            <person name="Liu W."/>
            <person name="Gao X."/>
        </authorList>
    </citation>
    <scope>NUCLEOTIDE SEQUENCE [LARGE SCALE GENOMIC DNA]</scope>
    <source>
        <strain evidence="3">SH9</strain>
    </source>
</reference>
<feature type="domain" description="CobE/GbiG C-terminal" evidence="1">
    <location>
        <begin position="3"/>
        <end position="122"/>
    </location>
</feature>
<dbReference type="AlphaFoldDB" id="A0A2T1HYI9"/>
<dbReference type="InterPro" id="IPR036518">
    <property type="entry name" value="CobE/GbiG_C_sf"/>
</dbReference>
<evidence type="ECO:0000313" key="3">
    <source>
        <dbReference type="Proteomes" id="UP000239772"/>
    </source>
</evidence>
<dbReference type="Pfam" id="PF01890">
    <property type="entry name" value="CbiG_C"/>
    <property type="match status" value="1"/>
</dbReference>
<accession>A0A2T1HYI9</accession>
<evidence type="ECO:0000259" key="1">
    <source>
        <dbReference type="Pfam" id="PF01890"/>
    </source>
</evidence>
<dbReference type="EMBL" id="PVZS01000002">
    <property type="protein sequence ID" value="PSC06685.1"/>
    <property type="molecule type" value="Genomic_DNA"/>
</dbReference>
<dbReference type="InterPro" id="IPR052553">
    <property type="entry name" value="CbiG_hydrolase"/>
</dbReference>
<protein>
    <submittedName>
        <fullName evidence="2">Cobalamin biosynthesis protein CobE</fullName>
    </submittedName>
</protein>
<proteinExistence type="predicted"/>
<sequence>MTAIGIGCRKGCPAASIVALIRRALADPALAGAGMMAVFTTIEKQSEPGIAAAAAALSLPLVYLPRAALEAVAPSAQTRSERVVELFGVPSVAETAALAGAGPGARLLVPRISADGASCAVAGPAEPSEQTS</sequence>
<comment type="caution">
    <text evidence="2">The sequence shown here is derived from an EMBL/GenBank/DDBJ whole genome shotgun (WGS) entry which is preliminary data.</text>
</comment>
<dbReference type="Gene3D" id="3.30.420.180">
    <property type="entry name" value="CobE/GbiG C-terminal domain"/>
    <property type="match status" value="1"/>
</dbReference>
<dbReference type="SUPFAM" id="SSF159664">
    <property type="entry name" value="CobE/GbiG C-terminal domain-like"/>
    <property type="match status" value="1"/>
</dbReference>
<keyword evidence="3" id="KW-1185">Reference proteome</keyword>
<gene>
    <name evidence="2" type="ORF">SLNSH_02480</name>
</gene>
<dbReference type="GO" id="GO:0009236">
    <property type="term" value="P:cobalamin biosynthetic process"/>
    <property type="evidence" value="ECO:0007669"/>
    <property type="project" value="InterPro"/>
</dbReference>
<name>A0A2T1HYI9_9HYPH</name>
<dbReference type="PANTHER" id="PTHR37477">
    <property type="entry name" value="COBALT-PRECORRIN-5A HYDROLASE"/>
    <property type="match status" value="1"/>
</dbReference>
<dbReference type="Proteomes" id="UP000239772">
    <property type="component" value="Unassembled WGS sequence"/>
</dbReference>
<dbReference type="OrthoDB" id="7308095at2"/>
<evidence type="ECO:0000313" key="2">
    <source>
        <dbReference type="EMBL" id="PSC06685.1"/>
    </source>
</evidence>